<feature type="transmembrane region" description="Helical" evidence="1">
    <location>
        <begin position="12"/>
        <end position="33"/>
    </location>
</feature>
<accession>A0ABU3Z309</accession>
<keyword evidence="1" id="KW-0812">Transmembrane</keyword>
<protein>
    <recommendedName>
        <fullName evidence="4">Flagellin</fullName>
    </recommendedName>
</protein>
<evidence type="ECO:0000313" key="3">
    <source>
        <dbReference type="Proteomes" id="UP001273768"/>
    </source>
</evidence>
<dbReference type="RefSeq" id="WP_317296363.1">
    <property type="nucleotide sequence ID" value="NZ_JABFFQ010000005.1"/>
</dbReference>
<comment type="caution">
    <text evidence="2">The sequence shown here is derived from an EMBL/GenBank/DDBJ whole genome shotgun (WGS) entry which is preliminary data.</text>
</comment>
<dbReference type="EMBL" id="JABFFQ010000005">
    <property type="protein sequence ID" value="MDV4343181.1"/>
    <property type="molecule type" value="Genomic_DNA"/>
</dbReference>
<evidence type="ECO:0000313" key="2">
    <source>
        <dbReference type="EMBL" id="MDV4343181.1"/>
    </source>
</evidence>
<keyword evidence="1" id="KW-0472">Membrane</keyword>
<dbReference type="Proteomes" id="UP001273768">
    <property type="component" value="Unassembled WGS sequence"/>
</dbReference>
<gene>
    <name evidence="2" type="ORF">HL657_08375</name>
</gene>
<keyword evidence="3" id="KW-1185">Reference proteome</keyword>
<keyword evidence="1" id="KW-1133">Transmembrane helix</keyword>
<organism evidence="2 3">
    <name type="scientific">Methanoculleus nereidis</name>
    <dbReference type="NCBI Taxonomy" id="2735141"/>
    <lineage>
        <taxon>Archaea</taxon>
        <taxon>Methanobacteriati</taxon>
        <taxon>Methanobacteriota</taxon>
        <taxon>Stenosarchaea group</taxon>
        <taxon>Methanomicrobia</taxon>
        <taxon>Methanomicrobiales</taxon>
        <taxon>Methanomicrobiaceae</taxon>
        <taxon>Methanoculleus</taxon>
    </lineage>
</organism>
<sequence>MGGSEAYTHLELAAIFAAFVAVTTLFSLVSLGASFMDVGSSSDPGEYPVLVAGEPRLAPAGEVTGSSSIPGLSGTFVDTVAVRVVHTGEGEAVDLSRATVTVTAGTYLEVLTPSGSSFSEPGTWSAALPGGGTLLFPGDECTIRLCLDRPVSLDEALTVLVRPEGSAPCSITGRVRIPAADADALSSPDKD</sequence>
<evidence type="ECO:0000256" key="1">
    <source>
        <dbReference type="SAM" id="Phobius"/>
    </source>
</evidence>
<name>A0ABU3Z309_9EURY</name>
<reference evidence="2 3" key="1">
    <citation type="submission" date="2020-05" db="EMBL/GenBank/DDBJ databases">
        <title>Isolation and characterization of methanoarchaea from a cold seep at offshore SW Taiwan.</title>
        <authorList>
            <person name="Chen Y.-W."/>
            <person name="Chen S.-C."/>
            <person name="Lai M.-C."/>
        </authorList>
    </citation>
    <scope>NUCLEOTIDE SEQUENCE [LARGE SCALE GENOMIC DNA]</scope>
    <source>
        <strain evidence="2 3">YWC-01</strain>
    </source>
</reference>
<evidence type="ECO:0008006" key="4">
    <source>
        <dbReference type="Google" id="ProtNLM"/>
    </source>
</evidence>
<proteinExistence type="predicted"/>